<keyword evidence="1" id="KW-0175">Coiled coil</keyword>
<dbReference type="VEuPathDB" id="TrichDB:TRFO_26532"/>
<organism evidence="3 4">
    <name type="scientific">Tritrichomonas foetus</name>
    <dbReference type="NCBI Taxonomy" id="1144522"/>
    <lineage>
        <taxon>Eukaryota</taxon>
        <taxon>Metamonada</taxon>
        <taxon>Parabasalia</taxon>
        <taxon>Tritrichomonadida</taxon>
        <taxon>Tritrichomonadidae</taxon>
        <taxon>Tritrichomonas</taxon>
    </lineage>
</organism>
<protein>
    <submittedName>
        <fullName evidence="3">Uncharacterized protein</fullName>
    </submittedName>
</protein>
<dbReference type="EMBL" id="KX579659">
    <property type="protein sequence ID" value="ARM19891.1"/>
    <property type="molecule type" value="Genomic_DNA"/>
</dbReference>
<dbReference type="Proteomes" id="UP000179807">
    <property type="component" value="Unassembled WGS sequence"/>
</dbReference>
<reference evidence="2" key="3">
    <citation type="journal article" date="2017" name="Biol. Cell">
        <title>The costa of trichomonads: A complex macromolecular cytoskeleton structure made of uncommon proteins.</title>
        <authorList>
            <person name="de Andrade Rosa I."/>
            <person name="Brigido M.C."/>
            <person name="de Oliveira Santos E."/>
            <person name="Gonzaga L."/>
            <person name="Zingali R.B."/>
            <person name="de Vasconcelos A.T."/>
            <person name="de Souza W."/>
            <person name="Benchimol M."/>
        </authorList>
    </citation>
    <scope>NUCLEOTIDE SEQUENCE</scope>
    <source>
        <strain evidence="2">26532</strain>
    </source>
</reference>
<evidence type="ECO:0000256" key="1">
    <source>
        <dbReference type="SAM" id="Coils"/>
    </source>
</evidence>
<dbReference type="GeneID" id="94839703"/>
<name>A0A1J4K7F4_9EUKA</name>
<gene>
    <name evidence="3" type="ORF">TRFO_26532</name>
</gene>
<evidence type="ECO:0000313" key="4">
    <source>
        <dbReference type="Proteomes" id="UP000179807"/>
    </source>
</evidence>
<sequence>MNDLMQIRANLQKIRELDEQMAKMKEEEQKQLYNQANQIVDYENIELQMLLEEMEQQQEISRKLHEENQELQRRLQSQKLQYERTKDEIANYAQSQQELIDKQRQTMEMQQSREDANCQKEEKRLKQSMQLLIDKNEKLLEEKRILEARLEHIKSGMMPTAKKKVTKKAK</sequence>
<dbReference type="RefSeq" id="XP_068358780.1">
    <property type="nucleotide sequence ID" value="XM_068504999.1"/>
</dbReference>
<proteinExistence type="predicted"/>
<dbReference type="EMBL" id="MLAK01000750">
    <property type="protein sequence ID" value="OHT05644.1"/>
    <property type="molecule type" value="Genomic_DNA"/>
</dbReference>
<feature type="coiled-coil region" evidence="1">
    <location>
        <begin position="7"/>
        <end position="156"/>
    </location>
</feature>
<dbReference type="OrthoDB" id="10626962at2759"/>
<evidence type="ECO:0000313" key="2">
    <source>
        <dbReference type="EMBL" id="ARM19891.1"/>
    </source>
</evidence>
<reference evidence="3 4" key="2">
    <citation type="submission" date="2016-10" db="EMBL/GenBank/DDBJ databases">
        <authorList>
            <person name="Benchimol M."/>
            <person name="Almeida L.G."/>
            <person name="Vasconcelos A.T."/>
            <person name="Perreira-Neves A."/>
            <person name="Rosa I.A."/>
            <person name="Tasca T."/>
            <person name="Bogo M.R."/>
            <person name="de Souza W."/>
        </authorList>
    </citation>
    <scope>NUCLEOTIDE SEQUENCE [LARGE SCALE GENOMIC DNA]</scope>
    <source>
        <strain evidence="3 4">K</strain>
    </source>
</reference>
<dbReference type="AlphaFoldDB" id="A0A1J4K7F4"/>
<evidence type="ECO:0000313" key="3">
    <source>
        <dbReference type="EMBL" id="OHT05644.1"/>
    </source>
</evidence>
<accession>A0A1J4K7F4</accession>
<keyword evidence="4" id="KW-1185">Reference proteome</keyword>
<reference evidence="2" key="1">
    <citation type="submission" date="2016-07" db="EMBL/GenBank/DDBJ databases">
        <authorList>
            <person name="Rosa I.A."/>
            <person name="Brigido M.C."/>
            <person name="Santos E.O."/>
            <person name="Almeida L.G.P."/>
            <person name="Zingalli R.B."/>
            <person name="Vasconcelos A.T.R."/>
            <person name="Souza W."/>
            <person name="Benchimol M."/>
        </authorList>
    </citation>
    <scope>NUCLEOTIDE SEQUENCE</scope>
    <source>
        <strain evidence="2">26532</strain>
    </source>
</reference>